<dbReference type="PANTHER" id="PTHR43434:SF20">
    <property type="entry name" value="5'-NUCLEOTIDASE"/>
    <property type="match status" value="1"/>
</dbReference>
<dbReference type="STRING" id="391937.NA2_15499"/>
<keyword evidence="2" id="KW-1185">Reference proteome</keyword>
<accession>K2M6S1</accession>
<dbReference type="RefSeq" id="WP_008597974.1">
    <property type="nucleotide sequence ID" value="NZ_AMRM01000018.1"/>
</dbReference>
<dbReference type="InterPro" id="IPR023214">
    <property type="entry name" value="HAD_sf"/>
</dbReference>
<reference evidence="1 2" key="1">
    <citation type="journal article" date="2012" name="J. Bacteriol.">
        <title>Genome Sequence of Nitratireductor pacificus Type Strain pht-3B.</title>
        <authorList>
            <person name="Lai Q."/>
            <person name="Li G."/>
            <person name="Shao Z."/>
        </authorList>
    </citation>
    <scope>NUCLEOTIDE SEQUENCE [LARGE SCALE GENOMIC DNA]</scope>
    <source>
        <strain evidence="2">pht-3B</strain>
    </source>
</reference>
<evidence type="ECO:0000313" key="2">
    <source>
        <dbReference type="Proteomes" id="UP000006786"/>
    </source>
</evidence>
<dbReference type="Proteomes" id="UP000006786">
    <property type="component" value="Unassembled WGS sequence"/>
</dbReference>
<dbReference type="SUPFAM" id="SSF56784">
    <property type="entry name" value="HAD-like"/>
    <property type="match status" value="1"/>
</dbReference>
<dbReference type="PANTHER" id="PTHR43434">
    <property type="entry name" value="PHOSPHOGLYCOLATE PHOSPHATASE"/>
    <property type="match status" value="1"/>
</dbReference>
<comment type="caution">
    <text evidence="1">The sequence shown here is derived from an EMBL/GenBank/DDBJ whole genome shotgun (WGS) entry which is preliminary data.</text>
</comment>
<dbReference type="GO" id="GO:0004713">
    <property type="term" value="F:protein tyrosine kinase activity"/>
    <property type="evidence" value="ECO:0007669"/>
    <property type="project" value="TreeGrafter"/>
</dbReference>
<dbReference type="EMBL" id="AMRM01000018">
    <property type="protein sequence ID" value="EKF17886.1"/>
    <property type="molecule type" value="Genomic_DNA"/>
</dbReference>
<dbReference type="PATRIC" id="fig|391937.3.peg.3183"/>
<dbReference type="AlphaFoldDB" id="K2M6S1"/>
<organism evidence="1 2">
    <name type="scientific">Nitratireductor pacificus pht-3B</name>
    <dbReference type="NCBI Taxonomy" id="391937"/>
    <lineage>
        <taxon>Bacteria</taxon>
        <taxon>Pseudomonadati</taxon>
        <taxon>Pseudomonadota</taxon>
        <taxon>Alphaproteobacteria</taxon>
        <taxon>Hyphomicrobiales</taxon>
        <taxon>Phyllobacteriaceae</taxon>
        <taxon>Nitratireductor</taxon>
    </lineage>
</organism>
<dbReference type="Gene3D" id="1.10.150.240">
    <property type="entry name" value="Putative phosphatase, domain 2"/>
    <property type="match status" value="1"/>
</dbReference>
<dbReference type="InterPro" id="IPR036412">
    <property type="entry name" value="HAD-like_sf"/>
</dbReference>
<dbReference type="Gene3D" id="3.40.50.1000">
    <property type="entry name" value="HAD superfamily/HAD-like"/>
    <property type="match status" value="1"/>
</dbReference>
<gene>
    <name evidence="1" type="ORF">NA2_15499</name>
</gene>
<proteinExistence type="predicted"/>
<dbReference type="InterPro" id="IPR041492">
    <property type="entry name" value="HAD_2"/>
</dbReference>
<evidence type="ECO:0000313" key="1">
    <source>
        <dbReference type="EMBL" id="EKF17886.1"/>
    </source>
</evidence>
<sequence>MDGMMQDGKRAAVLFDLDGTLTDPFVGITRSIRHAMEAMDREAPDAEALRVSIGPPLQVTFAQLLETDDEALVWQAVGHYRERYKRVGKFENTLIPGIVDVLEQCADAGYFLSVATSKMESYSRDILDHFDLMRFFDAVHGSAPDGTNANKADLIAHILAVEPVAAKRAVMVGDRKHDILGASANGVAGIGVLWGFGDRRELEEAGAAAITDQPGELPAAIAARFARQPV</sequence>
<protein>
    <submittedName>
        <fullName evidence="1">Gph1</fullName>
    </submittedName>
</protein>
<name>K2M6S1_9HYPH</name>
<dbReference type="Pfam" id="PF13419">
    <property type="entry name" value="HAD_2"/>
    <property type="match status" value="1"/>
</dbReference>
<dbReference type="eggNOG" id="COG0546">
    <property type="taxonomic scope" value="Bacteria"/>
</dbReference>
<dbReference type="GO" id="GO:0005829">
    <property type="term" value="C:cytosol"/>
    <property type="evidence" value="ECO:0007669"/>
    <property type="project" value="TreeGrafter"/>
</dbReference>
<dbReference type="InterPro" id="IPR050155">
    <property type="entry name" value="HAD-like_hydrolase_sf"/>
</dbReference>
<dbReference type="InterPro" id="IPR023198">
    <property type="entry name" value="PGP-like_dom2"/>
</dbReference>